<dbReference type="OrthoDB" id="9777890at2"/>
<organism evidence="1 2">
    <name type="scientific">Acidocella aminolytica 101 = DSM 11237</name>
    <dbReference type="NCBI Taxonomy" id="1120923"/>
    <lineage>
        <taxon>Bacteria</taxon>
        <taxon>Pseudomonadati</taxon>
        <taxon>Pseudomonadota</taxon>
        <taxon>Alphaproteobacteria</taxon>
        <taxon>Acetobacterales</taxon>
        <taxon>Acidocellaceae</taxon>
        <taxon>Acidocella</taxon>
    </lineage>
</organism>
<gene>
    <name evidence="1" type="ORF">Aam_011_052</name>
</gene>
<dbReference type="InterPro" id="IPR052736">
    <property type="entry name" value="Stf3_sulfotransferase"/>
</dbReference>
<dbReference type="PANTHER" id="PTHR36451">
    <property type="entry name" value="PAPS-DEPENDENT SULFOTRANSFERASE STF3"/>
    <property type="match status" value="1"/>
</dbReference>
<dbReference type="STRING" id="1120923.SAMN02746095_01802"/>
<keyword evidence="2" id="KW-1185">Reference proteome</keyword>
<evidence type="ECO:0008006" key="3">
    <source>
        <dbReference type="Google" id="ProtNLM"/>
    </source>
</evidence>
<sequence length="402" mass="45081">MTALARVLSRGFRVADRIVPDSAFAVGDALALLRAAKVAPSPDAVEGLERLLASIKAESELSLFGRVSLKWDFVRLLRNAQLIEDSHAASPSLTAAPIKAPLFILGLPRSGTTFLHDLMAQDPGNQVPRNWQMIYPAPRPAGFNSAGDRRIVRVDKQLDLFNGLAPGFRELHPIYADSPQECSEITAHVFQSLRFDSTHRVPSYFQWLEKHGHDDAFLFHKKFLQFLQDGKPARWVLKCPDHTFTLDAILRVYPDARFVVLHRDPIAVLGSVAHLTQVLRRPFLRGINAAEIGAQVAARWTQGANLLLDFDRRADVPASRKFHMKYEEFTAAPLVAIQRIYAHFGEELTEQATQAMIRQIEAKPRGGYGRHAPYRLEAFKLNASALQAGFMPYVQQYCQAVR</sequence>
<dbReference type="EMBL" id="BANC01000011">
    <property type="protein sequence ID" value="GAN78931.1"/>
    <property type="molecule type" value="Genomic_DNA"/>
</dbReference>
<protein>
    <recommendedName>
        <fullName evidence="3">Sulfotransferase</fullName>
    </recommendedName>
</protein>
<accession>A0A0D6PC42</accession>
<dbReference type="AlphaFoldDB" id="A0A0D6PC42"/>
<comment type="caution">
    <text evidence="1">The sequence shown here is derived from an EMBL/GenBank/DDBJ whole genome shotgun (WGS) entry which is preliminary data.</text>
</comment>
<proteinExistence type="predicted"/>
<evidence type="ECO:0000313" key="2">
    <source>
        <dbReference type="Proteomes" id="UP000032668"/>
    </source>
</evidence>
<evidence type="ECO:0000313" key="1">
    <source>
        <dbReference type="EMBL" id="GAN78931.1"/>
    </source>
</evidence>
<dbReference type="RefSeq" id="WP_048877418.1">
    <property type="nucleotide sequence ID" value="NZ_BANC01000011.1"/>
</dbReference>
<name>A0A0D6PC42_9PROT</name>
<dbReference type="SUPFAM" id="SSF52540">
    <property type="entry name" value="P-loop containing nucleoside triphosphate hydrolases"/>
    <property type="match status" value="1"/>
</dbReference>
<reference evidence="1 2" key="1">
    <citation type="submission" date="2012-11" db="EMBL/GenBank/DDBJ databases">
        <title>Whole genome sequence of Acidocella aminolytica 101 = DSM 11237.</title>
        <authorList>
            <person name="Azuma Y."/>
            <person name="Higashiura N."/>
            <person name="Hirakawa H."/>
            <person name="Matsushita K."/>
        </authorList>
    </citation>
    <scope>NUCLEOTIDE SEQUENCE [LARGE SCALE GENOMIC DNA]</scope>
    <source>
        <strain evidence="2">101 / DSM 11237</strain>
    </source>
</reference>
<dbReference type="Proteomes" id="UP000032668">
    <property type="component" value="Unassembled WGS sequence"/>
</dbReference>
<dbReference type="InterPro" id="IPR027417">
    <property type="entry name" value="P-loop_NTPase"/>
</dbReference>
<dbReference type="PANTHER" id="PTHR36451:SF1">
    <property type="entry name" value="OMEGA-HYDROXY-BETA-DIHYDROMENAQUINONE-9 SULFOTRANSFERASE STF3"/>
    <property type="match status" value="1"/>
</dbReference>
<dbReference type="Pfam" id="PF13469">
    <property type="entry name" value="Sulfotransfer_3"/>
    <property type="match status" value="1"/>
</dbReference>
<dbReference type="Gene3D" id="3.40.50.300">
    <property type="entry name" value="P-loop containing nucleotide triphosphate hydrolases"/>
    <property type="match status" value="1"/>
</dbReference>